<organism evidence="5 6">
    <name type="scientific">Trypanosoma theileri</name>
    <dbReference type="NCBI Taxonomy" id="67003"/>
    <lineage>
        <taxon>Eukaryota</taxon>
        <taxon>Discoba</taxon>
        <taxon>Euglenozoa</taxon>
        <taxon>Kinetoplastea</taxon>
        <taxon>Metakinetoplastina</taxon>
        <taxon>Trypanosomatida</taxon>
        <taxon>Trypanosomatidae</taxon>
        <taxon>Trypanosoma</taxon>
    </lineage>
</organism>
<dbReference type="GeneID" id="39983680"/>
<dbReference type="RefSeq" id="XP_028885096.1">
    <property type="nucleotide sequence ID" value="XM_029023900.1"/>
</dbReference>
<gene>
    <name evidence="5" type="ORF">TM35_000074540</name>
</gene>
<dbReference type="PANTHER" id="PTHR18849:SF0">
    <property type="entry name" value="CILIA- AND FLAGELLA-ASSOCIATED PROTEIN 410-RELATED"/>
    <property type="match status" value="1"/>
</dbReference>
<dbReference type="EMBL" id="NBCO01000007">
    <property type="protein sequence ID" value="ORC91030.1"/>
    <property type="molecule type" value="Genomic_DNA"/>
</dbReference>
<dbReference type="AlphaFoldDB" id="A0A1X0P3N4"/>
<feature type="coiled-coil region" evidence="3">
    <location>
        <begin position="642"/>
        <end position="669"/>
    </location>
</feature>
<name>A0A1X0P3N4_9TRYP</name>
<dbReference type="PANTHER" id="PTHR18849">
    <property type="entry name" value="LEUCINE RICH REPEAT PROTEIN"/>
    <property type="match status" value="1"/>
</dbReference>
<dbReference type="VEuPathDB" id="TriTrypDB:TM35_000074540"/>
<reference evidence="5 6" key="1">
    <citation type="submission" date="2017-03" db="EMBL/GenBank/DDBJ databases">
        <title>An alternative strategy for trypanosome survival in the mammalian bloodstream revealed through genome and transcriptome analysis of the ubiquitous bovine parasite Trypanosoma (Megatrypanum) theileri.</title>
        <authorList>
            <person name="Kelly S."/>
            <person name="Ivens A."/>
            <person name="Mott A."/>
            <person name="O'Neill E."/>
            <person name="Emms D."/>
            <person name="Macleod O."/>
            <person name="Voorheis P."/>
            <person name="Matthews J."/>
            <person name="Matthews K."/>
            <person name="Carrington M."/>
        </authorList>
    </citation>
    <scope>NUCLEOTIDE SEQUENCE [LARGE SCALE GENOMIC DNA]</scope>
    <source>
        <strain evidence="5">Edinburgh</strain>
    </source>
</reference>
<keyword evidence="3" id="KW-0175">Coiled coil</keyword>
<sequence length="717" mass="78622">MIVPPPWENDTPRELPQPSAGTFDELFWSVVHTYTGHTHASLQLLQEGGAALSKSLISGSSSVYDVVRPIVPPQLQQVDCIPKVVPMEDLPNVECCSDANAIIILRKRCFEYGESVAHLLWLTKEFSGRWGRLRLEEREELHAALTRERTTRIHDDDLRACFSDLNFSNKGLHRLTPDITRFANLTTLVLSNNPELTSITYLPPACLVLIACGCSIKEVCASKTITFLGLAYNMVETLDFLQGLPELRVLDLTRNSLFSIEATVEAIQKQPLLEDVTFIGNPMALLHNYTEQMMMGCPRLQRLDHVPTVYNTTTTATTSSAINAANGNTNTTTATASAATAIAANTTTTTTTGQVKRMANSTLPVPADGEAPVAASKDEVKDTSPSVLLSVQLLQIEGLGALTHTPVTVEEPGLLAQQETKGTKGKKKAKAAPVGPAYEWTTRMSLYGCWGGSNALLVACEDLELLPDALLGAQQQHHISKKKAQAAATVIEDILHLNHTVNTRVPPSAALSQSLEQPFFLKLEVHDEIRFPSGNTVKLSCPIGTFYADASGLLVSTTPPPRRITLQERLLISESALEEMRIHVHELRDRAATSIDTLTQITCSSETPLTLSGTRGSSQRRRKKSVSVTGRNAATEQLFTEMKKREEEVAELQLLANIEERRMEELQRAALMITVEFSLGSPPQVVEPLDPLSSSTARSKSSRRRPAEKSESVRRQR</sequence>
<evidence type="ECO:0000256" key="4">
    <source>
        <dbReference type="SAM" id="MobiDB-lite"/>
    </source>
</evidence>
<dbReference type="Gene3D" id="3.80.10.10">
    <property type="entry name" value="Ribonuclease Inhibitor"/>
    <property type="match status" value="1"/>
</dbReference>
<proteinExistence type="predicted"/>
<evidence type="ECO:0000256" key="3">
    <source>
        <dbReference type="SAM" id="Coils"/>
    </source>
</evidence>
<dbReference type="SUPFAM" id="SSF52058">
    <property type="entry name" value="L domain-like"/>
    <property type="match status" value="1"/>
</dbReference>
<dbReference type="GO" id="GO:0005737">
    <property type="term" value="C:cytoplasm"/>
    <property type="evidence" value="ECO:0007669"/>
    <property type="project" value="TreeGrafter"/>
</dbReference>
<feature type="compositionally biased region" description="Basic and acidic residues" evidence="4">
    <location>
        <begin position="705"/>
        <end position="717"/>
    </location>
</feature>
<keyword evidence="6" id="KW-1185">Reference proteome</keyword>
<evidence type="ECO:0000256" key="1">
    <source>
        <dbReference type="ARBA" id="ARBA00022614"/>
    </source>
</evidence>
<dbReference type="InterPro" id="IPR032675">
    <property type="entry name" value="LRR_dom_sf"/>
</dbReference>
<evidence type="ECO:0000313" key="6">
    <source>
        <dbReference type="Proteomes" id="UP000192257"/>
    </source>
</evidence>
<protein>
    <submittedName>
        <fullName evidence="5">Putative leucine-rich repeat protein (LRRP)</fullName>
    </submittedName>
</protein>
<keyword evidence="1" id="KW-0433">Leucine-rich repeat</keyword>
<dbReference type="OrthoDB" id="433501at2759"/>
<accession>A0A1X0P3N4</accession>
<comment type="caution">
    <text evidence="5">The sequence shown here is derived from an EMBL/GenBank/DDBJ whole genome shotgun (WGS) entry which is preliminary data.</text>
</comment>
<evidence type="ECO:0000256" key="2">
    <source>
        <dbReference type="ARBA" id="ARBA00022737"/>
    </source>
</evidence>
<dbReference type="Proteomes" id="UP000192257">
    <property type="component" value="Unassembled WGS sequence"/>
</dbReference>
<dbReference type="STRING" id="67003.A0A1X0P3N4"/>
<feature type="region of interest" description="Disordered" evidence="4">
    <location>
        <begin position="680"/>
        <end position="717"/>
    </location>
</feature>
<feature type="region of interest" description="Disordered" evidence="4">
    <location>
        <begin position="606"/>
        <end position="632"/>
    </location>
</feature>
<evidence type="ECO:0000313" key="5">
    <source>
        <dbReference type="EMBL" id="ORC91030.1"/>
    </source>
</evidence>
<keyword evidence="2" id="KW-0677">Repeat</keyword>